<name>A0A4Y2HQV9_ARAVE</name>
<dbReference type="OrthoDB" id="17569at2759"/>
<feature type="region of interest" description="Disordered" evidence="1">
    <location>
        <begin position="1"/>
        <end position="38"/>
    </location>
</feature>
<gene>
    <name evidence="2" type="ORF">AVEN_73679_1</name>
</gene>
<proteinExistence type="predicted"/>
<evidence type="ECO:0000313" key="2">
    <source>
        <dbReference type="EMBL" id="GBM67543.1"/>
    </source>
</evidence>
<evidence type="ECO:0000256" key="1">
    <source>
        <dbReference type="SAM" id="MobiDB-lite"/>
    </source>
</evidence>
<dbReference type="Proteomes" id="UP000499080">
    <property type="component" value="Unassembled WGS sequence"/>
</dbReference>
<protein>
    <submittedName>
        <fullName evidence="2">Uncharacterized protein</fullName>
    </submittedName>
</protein>
<keyword evidence="3" id="KW-1185">Reference proteome</keyword>
<evidence type="ECO:0000313" key="3">
    <source>
        <dbReference type="Proteomes" id="UP000499080"/>
    </source>
</evidence>
<feature type="compositionally biased region" description="Basic and acidic residues" evidence="1">
    <location>
        <begin position="26"/>
        <end position="38"/>
    </location>
</feature>
<accession>A0A4Y2HQV9</accession>
<dbReference type="EMBL" id="BGPR01002090">
    <property type="protein sequence ID" value="GBM67543.1"/>
    <property type="molecule type" value="Genomic_DNA"/>
</dbReference>
<organism evidence="2 3">
    <name type="scientific">Araneus ventricosus</name>
    <name type="common">Orbweaver spider</name>
    <name type="synonym">Epeira ventricosa</name>
    <dbReference type="NCBI Taxonomy" id="182803"/>
    <lineage>
        <taxon>Eukaryota</taxon>
        <taxon>Metazoa</taxon>
        <taxon>Ecdysozoa</taxon>
        <taxon>Arthropoda</taxon>
        <taxon>Chelicerata</taxon>
        <taxon>Arachnida</taxon>
        <taxon>Araneae</taxon>
        <taxon>Araneomorphae</taxon>
        <taxon>Entelegynae</taxon>
        <taxon>Araneoidea</taxon>
        <taxon>Araneidae</taxon>
        <taxon>Araneus</taxon>
    </lineage>
</organism>
<dbReference type="AlphaFoldDB" id="A0A4Y2HQV9"/>
<comment type="caution">
    <text evidence="2">The sequence shown here is derived from an EMBL/GenBank/DDBJ whole genome shotgun (WGS) entry which is preliminary data.</text>
</comment>
<reference evidence="2 3" key="1">
    <citation type="journal article" date="2019" name="Sci. Rep.">
        <title>Orb-weaving spider Araneus ventricosus genome elucidates the spidroin gene catalogue.</title>
        <authorList>
            <person name="Kono N."/>
            <person name="Nakamura H."/>
            <person name="Ohtoshi R."/>
            <person name="Moran D.A.P."/>
            <person name="Shinohara A."/>
            <person name="Yoshida Y."/>
            <person name="Fujiwara M."/>
            <person name="Mori M."/>
            <person name="Tomita M."/>
            <person name="Arakawa K."/>
        </authorList>
    </citation>
    <scope>NUCLEOTIDE SEQUENCE [LARGE SCALE GENOMIC DNA]</scope>
</reference>
<feature type="compositionally biased region" description="Low complexity" evidence="1">
    <location>
        <begin position="10"/>
        <end position="20"/>
    </location>
</feature>
<sequence>MAEKTRDCSSVKPESSPSPSLVDTRPSAHRERSGDRNCKDPCLLFLCPTYGVSSDSNKGTIGEEFGLWTRIFHSKGVTLVEVGLTPAQLVKNALLGK</sequence>